<dbReference type="SUPFAM" id="SSF51735">
    <property type="entry name" value="NAD(P)-binding Rossmann-fold domains"/>
    <property type="match status" value="1"/>
</dbReference>
<dbReference type="GO" id="GO:0005739">
    <property type="term" value="C:mitochondrion"/>
    <property type="evidence" value="ECO:0007669"/>
    <property type="project" value="TreeGrafter"/>
</dbReference>
<dbReference type="PANTHER" id="PTHR12126">
    <property type="entry name" value="NADH-UBIQUINONE OXIDOREDUCTASE 39 KDA SUBUNIT-RELATED"/>
    <property type="match status" value="1"/>
</dbReference>
<dbReference type="InterPro" id="IPR016040">
    <property type="entry name" value="NAD(P)-bd_dom"/>
</dbReference>
<dbReference type="GO" id="GO:0044877">
    <property type="term" value="F:protein-containing complex binding"/>
    <property type="evidence" value="ECO:0007669"/>
    <property type="project" value="TreeGrafter"/>
</dbReference>
<evidence type="ECO:0000259" key="2">
    <source>
        <dbReference type="Pfam" id="PF13460"/>
    </source>
</evidence>
<gene>
    <name evidence="3" type="ORF">RHS04_02273</name>
</gene>
<dbReference type="Pfam" id="PF13460">
    <property type="entry name" value="NAD_binding_10"/>
    <property type="match status" value="1"/>
</dbReference>
<feature type="domain" description="NAD(P)-binding" evidence="2">
    <location>
        <begin position="53"/>
        <end position="198"/>
    </location>
</feature>
<dbReference type="InterPro" id="IPR051207">
    <property type="entry name" value="ComplexI_NDUFA9_subunit"/>
</dbReference>
<dbReference type="AlphaFoldDB" id="A0A8H7LMF1"/>
<dbReference type="Proteomes" id="UP000650582">
    <property type="component" value="Unassembled WGS sequence"/>
</dbReference>
<dbReference type="Pfam" id="PF12824">
    <property type="entry name" value="MRP-L20"/>
    <property type="match status" value="1"/>
</dbReference>
<dbReference type="PANTHER" id="PTHR12126:SF11">
    <property type="entry name" value="NADH DEHYDROGENASE [UBIQUINONE] 1 ALPHA SUBCOMPLEX SUBUNIT 9, MITOCHONDRIAL"/>
    <property type="match status" value="1"/>
</dbReference>
<organism evidence="3 4">
    <name type="scientific">Rhizoctonia solani</name>
    <dbReference type="NCBI Taxonomy" id="456999"/>
    <lineage>
        <taxon>Eukaryota</taxon>
        <taxon>Fungi</taxon>
        <taxon>Dikarya</taxon>
        <taxon>Basidiomycota</taxon>
        <taxon>Agaricomycotina</taxon>
        <taxon>Agaricomycetes</taxon>
        <taxon>Cantharellales</taxon>
        <taxon>Ceratobasidiaceae</taxon>
        <taxon>Rhizoctonia</taxon>
    </lineage>
</organism>
<dbReference type="CDD" id="cd05271">
    <property type="entry name" value="NDUFA9_like_SDR_a"/>
    <property type="match status" value="1"/>
</dbReference>
<proteinExistence type="predicted"/>
<accession>A0A8H7LMF1</accession>
<dbReference type="EMBL" id="JACYCC010000035">
    <property type="protein sequence ID" value="KAF8682719.1"/>
    <property type="molecule type" value="Genomic_DNA"/>
</dbReference>
<evidence type="ECO:0000313" key="3">
    <source>
        <dbReference type="EMBL" id="KAF8682719.1"/>
    </source>
</evidence>
<dbReference type="Gene3D" id="3.40.50.720">
    <property type="entry name" value="NAD(P)-binding Rossmann-like Domain"/>
    <property type="match status" value="1"/>
</dbReference>
<dbReference type="InterPro" id="IPR036291">
    <property type="entry name" value="NAD(P)-bd_dom_sf"/>
</dbReference>
<protein>
    <submittedName>
        <fullName evidence="3">RmlD substrate binding domain</fullName>
    </submittedName>
</protein>
<evidence type="ECO:0000256" key="1">
    <source>
        <dbReference type="SAM" id="MobiDB-lite"/>
    </source>
</evidence>
<name>A0A8H7LMF1_9AGAM</name>
<feature type="region of interest" description="Disordered" evidence="1">
    <location>
        <begin position="545"/>
        <end position="567"/>
    </location>
</feature>
<evidence type="ECO:0000313" key="4">
    <source>
        <dbReference type="Proteomes" id="UP000650582"/>
    </source>
</evidence>
<comment type="caution">
    <text evidence="3">The sequence shown here is derived from an EMBL/GenBank/DDBJ whole genome shotgun (WGS) entry which is preliminary data.</text>
</comment>
<sequence length="580" mass="65553">MYRASALKISRAVVRIEKRGLADLTVLPTRQPIISYGPPGRSAVSGHVATVFGCTGFLGRYLVSKLAKAGTQVIIPYRDEDEKRHLKVLGDLGQIVPLEWDLRHEDQIAECMRHSDIVYNLVGRDYETKNFDYNSVHVAGAASIANIASQLQIPRLVHVSHLNASHKSESQFYRAKAEGEDAVREAFPEATIIRPGPIFGHEDKLINSMAVWPILWTLNHGDTKIRPVHVLDVAQALSNLSVITNPAQVYNLPGPAYHTYTTMLDLVAAVTCKTPAHPPTIPKPIALALARAAQVVWWPALSPDEVVRRYINDSDVPGDWDALGITPEEVEGHAITYLRRYRSAQAATAKAVIRTLVDLRKLTMLFIKSSIFDEMKSIPRQSTSLPRHFWYRNDFRWDETRDLFTRTTSLARPLYIVRNYAVSRSNPRPKDPILNSPNAKAQQIAPDVTFIHNPPSSVPTPHSLTTMPASPLLSKPTRSSGADHLPPVLHPKAEVERPKLTRDQIEEIRRLRLSDPKTNSCQVLAEKFNCTPIFVSMVAPLPKQKREELEKEQREAQKREQWGEKKNLIREIRKKRRHFW</sequence>
<reference evidence="3" key="1">
    <citation type="submission" date="2020-09" db="EMBL/GenBank/DDBJ databases">
        <title>Comparative genome analyses of four rice-infecting Rhizoctonia solani isolates reveal extensive enrichment of homogalacturonan modification genes.</title>
        <authorList>
            <person name="Lee D.-Y."/>
            <person name="Jeon J."/>
            <person name="Kim K.-T."/>
            <person name="Cheong K."/>
            <person name="Song H."/>
            <person name="Choi G."/>
            <person name="Ko J."/>
            <person name="Opiyo S.O."/>
            <person name="Zuo S."/>
            <person name="Madhav S."/>
            <person name="Lee Y.-H."/>
            <person name="Wang G.-L."/>
        </authorList>
    </citation>
    <scope>NUCLEOTIDE SEQUENCE</scope>
    <source>
        <strain evidence="3">AG1-IA YN-7</strain>
    </source>
</reference>